<feature type="transmembrane region" description="Helical" evidence="1">
    <location>
        <begin position="36"/>
        <end position="58"/>
    </location>
</feature>
<dbReference type="RefSeq" id="WP_095983039.1">
    <property type="nucleotide sequence ID" value="NZ_CP022163.1"/>
</dbReference>
<keyword evidence="1" id="KW-1133">Transmembrane helix</keyword>
<dbReference type="AlphaFoldDB" id="A0A250ILZ7"/>
<dbReference type="EMBL" id="CP022163">
    <property type="protein sequence ID" value="ATB31976.1"/>
    <property type="molecule type" value="Genomic_DNA"/>
</dbReference>
<keyword evidence="1" id="KW-0812">Transmembrane</keyword>
<dbReference type="InterPro" id="IPR025187">
    <property type="entry name" value="DUF4112"/>
</dbReference>
<organism evidence="2 3">
    <name type="scientific">Melittangium boletus DSM 14713</name>
    <dbReference type="NCBI Taxonomy" id="1294270"/>
    <lineage>
        <taxon>Bacteria</taxon>
        <taxon>Pseudomonadati</taxon>
        <taxon>Myxococcota</taxon>
        <taxon>Myxococcia</taxon>
        <taxon>Myxococcales</taxon>
        <taxon>Cystobacterineae</taxon>
        <taxon>Archangiaceae</taxon>
        <taxon>Melittangium</taxon>
    </lineage>
</organism>
<dbReference type="Pfam" id="PF13430">
    <property type="entry name" value="DUF4112"/>
    <property type="match status" value="1"/>
</dbReference>
<protein>
    <recommendedName>
        <fullName evidence="4">DUF4112 domain-containing protein</fullName>
    </recommendedName>
</protein>
<dbReference type="PANTHER" id="PTHR35519:SF2">
    <property type="entry name" value="PH DOMAIN PROTEIN"/>
    <property type="match status" value="1"/>
</dbReference>
<evidence type="ECO:0000256" key="1">
    <source>
        <dbReference type="SAM" id="Phobius"/>
    </source>
</evidence>
<feature type="transmembrane region" description="Helical" evidence="1">
    <location>
        <begin position="124"/>
        <end position="151"/>
    </location>
</feature>
<dbReference type="Proteomes" id="UP000217289">
    <property type="component" value="Chromosome"/>
</dbReference>
<dbReference type="OrthoDB" id="513552at2"/>
<dbReference type="KEGG" id="mbd:MEBOL_005448"/>
<proteinExistence type="predicted"/>
<evidence type="ECO:0008006" key="4">
    <source>
        <dbReference type="Google" id="ProtNLM"/>
    </source>
</evidence>
<evidence type="ECO:0000313" key="2">
    <source>
        <dbReference type="EMBL" id="ATB31976.1"/>
    </source>
</evidence>
<accession>A0A250ILZ7</accession>
<dbReference type="PANTHER" id="PTHR35519">
    <property type="entry name" value="MEMBRANE PROTEINS"/>
    <property type="match status" value="1"/>
</dbReference>
<sequence>MSSSSDQEVLVRVRGLARLLDTSIRLPGGFRIGWDAVLGLVPGVGDGAGALLSAYIVLQAVRLGASREVLTRMVGNVALEALVGAMPVLGDVFDAAFKANVRNVHLLEAHLAAPSSTRRASRAWVVGVVVVLLALFSLAMVLAILAVRALLSVGGSD</sequence>
<gene>
    <name evidence="2" type="ORF">MEBOL_005448</name>
</gene>
<evidence type="ECO:0000313" key="3">
    <source>
        <dbReference type="Proteomes" id="UP000217289"/>
    </source>
</evidence>
<keyword evidence="3" id="KW-1185">Reference proteome</keyword>
<keyword evidence="1" id="KW-0472">Membrane</keyword>
<name>A0A250ILZ7_9BACT</name>
<reference evidence="2 3" key="1">
    <citation type="submission" date="2017-06" db="EMBL/GenBank/DDBJ databases">
        <authorList>
            <person name="Kim H.J."/>
            <person name="Triplett B.A."/>
        </authorList>
    </citation>
    <scope>NUCLEOTIDE SEQUENCE [LARGE SCALE GENOMIC DNA]</scope>
    <source>
        <strain evidence="2 3">DSM 14713</strain>
    </source>
</reference>